<geneLocation type="plasmid" evidence="2">
    <name>pNK6d DNA</name>
</geneLocation>
<reference evidence="1 2" key="1">
    <citation type="submission" date="2014-11" db="EMBL/GenBank/DDBJ databases">
        <title>Symbiosis island explosion on the genome of extra-slow-growing strains of soybean bradyrhizobia with massive insertion sequences.</title>
        <authorList>
            <person name="Iida T."/>
            <person name="Minamisawa K."/>
        </authorList>
    </citation>
    <scope>NUCLEOTIDE SEQUENCE [LARGE SCALE GENOMIC DNA]</scope>
    <source>
        <strain evidence="1 2">NK6</strain>
        <plasmid evidence="2">pNK6d DNA</plasmid>
    </source>
</reference>
<keyword evidence="1" id="KW-0614">Plasmid</keyword>
<evidence type="ECO:0000313" key="1">
    <source>
        <dbReference type="EMBL" id="BAR63668.1"/>
    </source>
</evidence>
<organism evidence="1 2">
    <name type="scientific">Bradyrhizobium diazoefficiens</name>
    <dbReference type="NCBI Taxonomy" id="1355477"/>
    <lineage>
        <taxon>Bacteria</taxon>
        <taxon>Pseudomonadati</taxon>
        <taxon>Pseudomonadota</taxon>
        <taxon>Alphaproteobacteria</taxon>
        <taxon>Hyphomicrobiales</taxon>
        <taxon>Nitrobacteraceae</taxon>
        <taxon>Bradyrhizobium</taxon>
    </lineage>
</organism>
<dbReference type="Proteomes" id="UP000063308">
    <property type="component" value="Plasmid pNK6d"/>
</dbReference>
<protein>
    <submittedName>
        <fullName evidence="1">Transposase</fullName>
    </submittedName>
</protein>
<evidence type="ECO:0000313" key="2">
    <source>
        <dbReference type="Proteomes" id="UP000063308"/>
    </source>
</evidence>
<sequence>MSASVGRAGMAGDPLALVEDLDRPIVDTGIDQLANQTIRRGVPMAVDLDMIIGSEAAALPACEGIRLIWQRG</sequence>
<name>A0A0E4FZB7_9BRAD</name>
<proteinExistence type="predicted"/>
<dbReference type="AlphaFoldDB" id="A0A0E4FZB7"/>
<accession>A0A0E4FZB7</accession>
<dbReference type="EMBL" id="AP014688">
    <property type="protein sequence ID" value="BAR63668.1"/>
    <property type="molecule type" value="Genomic_DNA"/>
</dbReference>
<gene>
    <name evidence="1" type="ORF">NK6_d_109</name>
</gene>